<dbReference type="SMART" id="SM00034">
    <property type="entry name" value="CLECT"/>
    <property type="match status" value="2"/>
</dbReference>
<dbReference type="Proteomes" id="UP000230233">
    <property type="component" value="Chromosome II"/>
</dbReference>
<dbReference type="InterPro" id="IPR001304">
    <property type="entry name" value="C-type_lectin-like"/>
</dbReference>
<evidence type="ECO:0000259" key="2">
    <source>
        <dbReference type="SMART" id="SM00034"/>
    </source>
</evidence>
<dbReference type="PANTHER" id="PTHR47629:SF6">
    <property type="entry name" value="CW DOMAIN-CONTAINING PROTEIN-RELATED"/>
    <property type="match status" value="1"/>
</dbReference>
<dbReference type="SUPFAM" id="SSF56436">
    <property type="entry name" value="C-type lectin-like"/>
    <property type="match status" value="2"/>
</dbReference>
<evidence type="ECO:0008006" key="6">
    <source>
        <dbReference type="Google" id="ProtNLM"/>
    </source>
</evidence>
<dbReference type="Gene3D" id="3.10.100.10">
    <property type="entry name" value="Mannose-Binding Protein A, subunit A"/>
    <property type="match status" value="2"/>
</dbReference>
<dbReference type="InterPro" id="IPR006583">
    <property type="entry name" value="PAN-3_domain"/>
</dbReference>
<organism evidence="4 5">
    <name type="scientific">Caenorhabditis nigoni</name>
    <dbReference type="NCBI Taxonomy" id="1611254"/>
    <lineage>
        <taxon>Eukaryota</taxon>
        <taxon>Metazoa</taxon>
        <taxon>Ecdysozoa</taxon>
        <taxon>Nematoda</taxon>
        <taxon>Chromadorea</taxon>
        <taxon>Rhabditida</taxon>
        <taxon>Rhabditina</taxon>
        <taxon>Rhabditomorpha</taxon>
        <taxon>Rhabditoidea</taxon>
        <taxon>Rhabditidae</taxon>
        <taxon>Peloderinae</taxon>
        <taxon>Caenorhabditis</taxon>
    </lineage>
</organism>
<keyword evidence="5" id="KW-1185">Reference proteome</keyword>
<sequence length="504" mass="56942">MYYYFLCFFFLSLLIVISADEQFISTEEPSMIRISGQPICSTGYEALDISWEKCMAKCRADVNCSAVYKKSDVKCQYYQFGSLSSFDQGDFAGREIALKIQLSGDQCPTSNPLVPGPINFTQVINGQHYTTTVSKSYFFEYMYNLNYSIAVPVQTCPNNTKQFQRFKGETYVVCIGLFFFEAPRCNNVTQAYAVCRAQKGTLTGPANAEEYKYIQNISNSSKYTSNPDSYKYLTYWIDGESTMREKDYVFFDYSHDGFTNYKWEVVFKLSDIKCQFFAFQGISTVQESAAGGYEIALKIQLPVSKCPISNPLIPGPTYLTQTINNQLRTTTVSFDSKSKQYKLTYRVISCPENTKLFLRRGAKVCIGLFFFEDPRCNNYAQASALCKAKNGTLTGPANADEYKYIQNISNSSNYTSNPDSFDYLTYWIDGAGTNTAYTFEDPTHDGTTNYQWAEGVSRSKAAGQCLHNPNPLHVNISEYPCTATFLVKAVCWRGALCQIPPIIE</sequence>
<dbReference type="InterPro" id="IPR016186">
    <property type="entry name" value="C-type_lectin-like/link_sf"/>
</dbReference>
<dbReference type="CDD" id="cd00037">
    <property type="entry name" value="CLECT"/>
    <property type="match status" value="2"/>
</dbReference>
<reference evidence="5" key="1">
    <citation type="submission" date="2017-10" db="EMBL/GenBank/DDBJ databases">
        <title>Rapid genome shrinkage in a self-fertile nematode reveals novel sperm competition proteins.</title>
        <authorList>
            <person name="Yin D."/>
            <person name="Schwarz E.M."/>
            <person name="Thomas C.G."/>
            <person name="Felde R.L."/>
            <person name="Korf I.F."/>
            <person name="Cutter A.D."/>
            <person name="Schartner C.M."/>
            <person name="Ralston E.J."/>
            <person name="Meyer B.J."/>
            <person name="Haag E.S."/>
        </authorList>
    </citation>
    <scope>NUCLEOTIDE SEQUENCE [LARGE SCALE GENOMIC DNA]</scope>
    <source>
        <strain evidence="5">JU1422</strain>
    </source>
</reference>
<feature type="domain" description="PAN-3" evidence="3">
    <location>
        <begin position="5"/>
        <end position="150"/>
    </location>
</feature>
<dbReference type="OrthoDB" id="5902970at2759"/>
<protein>
    <recommendedName>
        <fullName evidence="6">PAN-3 domain-containing protein</fullName>
    </recommendedName>
</protein>
<feature type="domain" description="C-type lectin" evidence="2">
    <location>
        <begin position="156"/>
        <end position="280"/>
    </location>
</feature>
<feature type="signal peptide" evidence="1">
    <location>
        <begin position="1"/>
        <end position="19"/>
    </location>
</feature>
<feature type="chain" id="PRO_5013747737" description="PAN-3 domain-containing protein" evidence="1">
    <location>
        <begin position="20"/>
        <end position="504"/>
    </location>
</feature>
<gene>
    <name evidence="4" type="primary">Cnig_chr_II.g7334</name>
    <name evidence="4" type="ORF">B9Z55_007334</name>
</gene>
<evidence type="ECO:0000313" key="5">
    <source>
        <dbReference type="Proteomes" id="UP000230233"/>
    </source>
</evidence>
<dbReference type="AlphaFoldDB" id="A0A2G5V9V7"/>
<proteinExistence type="predicted"/>
<evidence type="ECO:0000259" key="3">
    <source>
        <dbReference type="SMART" id="SM00605"/>
    </source>
</evidence>
<keyword evidence="1" id="KW-0732">Signal</keyword>
<comment type="caution">
    <text evidence="4">The sequence shown here is derived from an EMBL/GenBank/DDBJ whole genome shotgun (WGS) entry which is preliminary data.</text>
</comment>
<dbReference type="InterPro" id="IPR016187">
    <property type="entry name" value="CTDL_fold"/>
</dbReference>
<feature type="domain" description="C-type lectin" evidence="2">
    <location>
        <begin position="350"/>
        <end position="492"/>
    </location>
</feature>
<name>A0A2G5V9V7_9PELO</name>
<dbReference type="SMART" id="SM00605">
    <property type="entry name" value="CW"/>
    <property type="match status" value="1"/>
</dbReference>
<accession>A0A2G5V9V7</accession>
<dbReference type="Pfam" id="PF08277">
    <property type="entry name" value="PAN_3"/>
    <property type="match status" value="1"/>
</dbReference>
<dbReference type="EMBL" id="PDUG01000002">
    <property type="protein sequence ID" value="PIC48316.1"/>
    <property type="molecule type" value="Genomic_DNA"/>
</dbReference>
<evidence type="ECO:0000256" key="1">
    <source>
        <dbReference type="SAM" id="SignalP"/>
    </source>
</evidence>
<evidence type="ECO:0000313" key="4">
    <source>
        <dbReference type="EMBL" id="PIC48316.1"/>
    </source>
</evidence>
<dbReference type="PANTHER" id="PTHR47629">
    <property type="entry name" value="C-TYPE LECTIN-RELATED"/>
    <property type="match status" value="1"/>
</dbReference>